<reference evidence="12" key="1">
    <citation type="submission" date="2025-08" db="UniProtKB">
        <authorList>
            <consortium name="RefSeq"/>
        </authorList>
    </citation>
    <scope>IDENTIFICATION</scope>
</reference>
<dbReference type="SMART" id="SM00184">
    <property type="entry name" value="RING"/>
    <property type="match status" value="1"/>
</dbReference>
<feature type="region of interest" description="Disordered" evidence="9">
    <location>
        <begin position="1"/>
        <end position="26"/>
    </location>
</feature>
<evidence type="ECO:0000256" key="9">
    <source>
        <dbReference type="SAM" id="MobiDB-lite"/>
    </source>
</evidence>
<evidence type="ECO:0000256" key="2">
    <source>
        <dbReference type="ARBA" id="ARBA00012483"/>
    </source>
</evidence>
<dbReference type="Pfam" id="PF14369">
    <property type="entry name" value="Zn_ribbon_19"/>
    <property type="match status" value="1"/>
</dbReference>
<keyword evidence="3" id="KW-0808">Transferase</keyword>
<evidence type="ECO:0000256" key="7">
    <source>
        <dbReference type="ARBA" id="ARBA00022833"/>
    </source>
</evidence>
<dbReference type="FunFam" id="3.30.40.10:FF:000022">
    <property type="entry name" value="E3 ubiquitin-protein ligase RING1-like"/>
    <property type="match status" value="1"/>
</dbReference>
<feature type="region of interest" description="Disordered" evidence="9">
    <location>
        <begin position="122"/>
        <end position="186"/>
    </location>
</feature>
<keyword evidence="11" id="KW-1185">Reference proteome</keyword>
<dbReference type="PANTHER" id="PTHR15710:SF108">
    <property type="entry name" value="OS03G0286100 PROTEIN"/>
    <property type="match status" value="1"/>
</dbReference>
<feature type="region of interest" description="Disordered" evidence="9">
    <location>
        <begin position="359"/>
        <end position="379"/>
    </location>
</feature>
<dbReference type="AlphaFoldDB" id="A0A6I9SYI8"/>
<evidence type="ECO:0000256" key="6">
    <source>
        <dbReference type="ARBA" id="ARBA00022786"/>
    </source>
</evidence>
<keyword evidence="5 8" id="KW-0863">Zinc-finger</keyword>
<sequence length="379" mass="41889">MAETPSDQSPTRTQPQSQSQPGSDHDTSVYWCYHCDKRVAVETLADLPDIVCYECKNGFVESIAAAVPTPPAASDPIDDPTFGNQFIQVLRLIAQAALEEDAPPPPPSDPSDEDYLRIELDGWDHDNDDEDEDEDDDEHSVEVVHEEEADDNRERRTEDNRSDGEDEDEIEVIETRDEDEEEDMQRRGRDVLRLRLRDFASQATRRNRVLDWAEILMGLEDHSIELRLQVPDSDTYVGNPGDYVDAAGYEALLQNLAESDSGGRRGAPPAAKAAVEALESVVIGKEENTIVCAICKDLVNVGEFAKNLPCGHGYHGECIVPWLGSRNSCPVCRFELPTDDPEYEEERKKKEVVAVLRATSSSSTSAGGGGGNSQNSVLE</sequence>
<dbReference type="OrthoDB" id="8062037at2759"/>
<dbReference type="KEGG" id="sind:105159351"/>
<dbReference type="SUPFAM" id="SSF57850">
    <property type="entry name" value="RING/U-box"/>
    <property type="match status" value="1"/>
</dbReference>
<organism evidence="11 12">
    <name type="scientific">Sesamum indicum</name>
    <name type="common">Oriental sesame</name>
    <name type="synonym">Sesamum orientale</name>
    <dbReference type="NCBI Taxonomy" id="4182"/>
    <lineage>
        <taxon>Eukaryota</taxon>
        <taxon>Viridiplantae</taxon>
        <taxon>Streptophyta</taxon>
        <taxon>Embryophyta</taxon>
        <taxon>Tracheophyta</taxon>
        <taxon>Spermatophyta</taxon>
        <taxon>Magnoliopsida</taxon>
        <taxon>eudicotyledons</taxon>
        <taxon>Gunneridae</taxon>
        <taxon>Pentapetalae</taxon>
        <taxon>asterids</taxon>
        <taxon>lamiids</taxon>
        <taxon>Lamiales</taxon>
        <taxon>Pedaliaceae</taxon>
        <taxon>Sesamum</taxon>
    </lineage>
</organism>
<evidence type="ECO:0000313" key="12">
    <source>
        <dbReference type="RefSeq" id="XP_011074691.1"/>
    </source>
</evidence>
<evidence type="ECO:0000259" key="10">
    <source>
        <dbReference type="PROSITE" id="PS50089"/>
    </source>
</evidence>
<keyword evidence="6" id="KW-0833">Ubl conjugation pathway</keyword>
<dbReference type="Gramene" id="SIN_1009054.t">
    <property type="protein sequence ID" value="SIN_1009054.t.cds1"/>
    <property type="gene ID" value="SIN_1009054"/>
</dbReference>
<comment type="catalytic activity">
    <reaction evidence="1">
        <text>S-ubiquitinyl-[E2 ubiquitin-conjugating enzyme]-L-cysteine + [acceptor protein]-L-lysine = [E2 ubiquitin-conjugating enzyme]-L-cysteine + N(6)-ubiquitinyl-[acceptor protein]-L-lysine.</text>
        <dbReference type="EC" id="2.3.2.27"/>
    </reaction>
</comment>
<feature type="compositionally biased region" description="Acidic residues" evidence="9">
    <location>
        <begin position="126"/>
        <end position="139"/>
    </location>
</feature>
<dbReference type="GO" id="GO:0016567">
    <property type="term" value="P:protein ubiquitination"/>
    <property type="evidence" value="ECO:0007669"/>
    <property type="project" value="TreeGrafter"/>
</dbReference>
<dbReference type="RefSeq" id="XP_011074691.1">
    <property type="nucleotide sequence ID" value="XM_011076389.2"/>
</dbReference>
<dbReference type="GO" id="GO:0061630">
    <property type="term" value="F:ubiquitin protein ligase activity"/>
    <property type="evidence" value="ECO:0007669"/>
    <property type="project" value="UniProtKB-EC"/>
</dbReference>
<dbReference type="GO" id="GO:0008270">
    <property type="term" value="F:zinc ion binding"/>
    <property type="evidence" value="ECO:0007669"/>
    <property type="project" value="UniProtKB-KW"/>
</dbReference>
<dbReference type="EC" id="2.3.2.27" evidence="2"/>
<name>A0A6I9SYI8_SESIN</name>
<evidence type="ECO:0000256" key="3">
    <source>
        <dbReference type="ARBA" id="ARBA00022679"/>
    </source>
</evidence>
<keyword evidence="4" id="KW-0479">Metal-binding</keyword>
<gene>
    <name evidence="12" type="primary">LOC105159351</name>
</gene>
<dbReference type="PANTHER" id="PTHR15710">
    <property type="entry name" value="E3 UBIQUITIN-PROTEIN LIGASE PRAJA"/>
    <property type="match status" value="1"/>
</dbReference>
<dbReference type="Pfam" id="PF13639">
    <property type="entry name" value="zf-RING_2"/>
    <property type="match status" value="1"/>
</dbReference>
<evidence type="ECO:0000256" key="5">
    <source>
        <dbReference type="ARBA" id="ARBA00022771"/>
    </source>
</evidence>
<feature type="compositionally biased region" description="Low complexity" evidence="9">
    <location>
        <begin position="1"/>
        <end position="22"/>
    </location>
</feature>
<feature type="compositionally biased region" description="Basic and acidic residues" evidence="9">
    <location>
        <begin position="140"/>
        <end position="163"/>
    </location>
</feature>
<dbReference type="Proteomes" id="UP000504604">
    <property type="component" value="Linkage group LG3"/>
</dbReference>
<dbReference type="InterPro" id="IPR013083">
    <property type="entry name" value="Znf_RING/FYVE/PHD"/>
</dbReference>
<protein>
    <recommendedName>
        <fullName evidence="2">RING-type E3 ubiquitin transferase</fullName>
        <ecNumber evidence="2">2.3.2.27</ecNumber>
    </recommendedName>
</protein>
<evidence type="ECO:0000256" key="8">
    <source>
        <dbReference type="PROSITE-ProRule" id="PRU00175"/>
    </source>
</evidence>
<dbReference type="PROSITE" id="PS50089">
    <property type="entry name" value="ZF_RING_2"/>
    <property type="match status" value="1"/>
</dbReference>
<dbReference type="InterPro" id="IPR039525">
    <property type="entry name" value="RNF126-like_zinc-ribbon"/>
</dbReference>
<feature type="domain" description="RING-type" evidence="10">
    <location>
        <begin position="292"/>
        <end position="333"/>
    </location>
</feature>
<dbReference type="Gene3D" id="3.30.40.10">
    <property type="entry name" value="Zinc/RING finger domain, C3HC4 (zinc finger)"/>
    <property type="match status" value="1"/>
</dbReference>
<proteinExistence type="predicted"/>
<dbReference type="FunCoup" id="A0A6I9SYI8">
    <property type="interactions" value="21"/>
</dbReference>
<dbReference type="GeneID" id="105159351"/>
<dbReference type="InterPro" id="IPR001841">
    <property type="entry name" value="Znf_RING"/>
</dbReference>
<accession>A0A6I9SYI8</accession>
<evidence type="ECO:0000313" key="11">
    <source>
        <dbReference type="Proteomes" id="UP000504604"/>
    </source>
</evidence>
<evidence type="ECO:0000256" key="1">
    <source>
        <dbReference type="ARBA" id="ARBA00000900"/>
    </source>
</evidence>
<keyword evidence="7" id="KW-0862">Zinc</keyword>
<evidence type="ECO:0000256" key="4">
    <source>
        <dbReference type="ARBA" id="ARBA00022723"/>
    </source>
</evidence>
<dbReference type="InParanoid" id="A0A6I9SYI8"/>
<dbReference type="GO" id="GO:0005737">
    <property type="term" value="C:cytoplasm"/>
    <property type="evidence" value="ECO:0007669"/>
    <property type="project" value="TreeGrafter"/>
</dbReference>
<feature type="compositionally biased region" description="Acidic residues" evidence="9">
    <location>
        <begin position="164"/>
        <end position="183"/>
    </location>
</feature>